<feature type="transmembrane region" description="Helical" evidence="1">
    <location>
        <begin position="292"/>
        <end position="309"/>
    </location>
</feature>
<feature type="transmembrane region" description="Helical" evidence="1">
    <location>
        <begin position="120"/>
        <end position="141"/>
    </location>
</feature>
<dbReference type="RefSeq" id="WP_184054071.1">
    <property type="nucleotide sequence ID" value="NZ_JACIJK010000001.1"/>
</dbReference>
<reference evidence="3 4" key="1">
    <citation type="submission" date="2020-08" db="EMBL/GenBank/DDBJ databases">
        <title>Genomic Encyclopedia of Type Strains, Phase IV (KMG-IV): sequencing the most valuable type-strain genomes for metagenomic binning, comparative biology and taxonomic classification.</title>
        <authorList>
            <person name="Goeker M."/>
        </authorList>
    </citation>
    <scope>NUCLEOTIDE SEQUENCE [LARGE SCALE GENOMIC DNA]</scope>
    <source>
        <strain evidence="3 4">DSM 100044</strain>
    </source>
</reference>
<keyword evidence="1" id="KW-1133">Transmembrane helix</keyword>
<sequence>MHQRDAETKTVAEAKVASERGSVVGSTLTPLGLVAILIANVALAFGPWFVRLADTQAHIGPIAAGFWRIGLAAPVLALLAWGSGARPVRLGRAMLVTLVLGGVAFAADLGSWHLGILRTTLANATLFGNSATLMFPIYGFLAARAWPSRAQGLALLLAAIGAGLLMGRSYQLDAGNLAGDLLCLLAGLLYTVYFVLMARARATMAPLPALALSTAASVLPLLVFAIAMGERIWPADWTPLLGLALASQVIGQGCMIYALGTVSPLVVGIALLIQPVVAGAVGWIAYGERLGTADWIGAALVAAALVLVRQGRAVAPTPRATRLAG</sequence>
<dbReference type="AlphaFoldDB" id="A0A7W9ESY0"/>
<organism evidence="3 4">
    <name type="scientific">Sphingomonas aerophila</name>
    <dbReference type="NCBI Taxonomy" id="1344948"/>
    <lineage>
        <taxon>Bacteria</taxon>
        <taxon>Pseudomonadati</taxon>
        <taxon>Pseudomonadota</taxon>
        <taxon>Alphaproteobacteria</taxon>
        <taxon>Sphingomonadales</taxon>
        <taxon>Sphingomonadaceae</taxon>
        <taxon>Sphingomonas</taxon>
    </lineage>
</organism>
<evidence type="ECO:0000313" key="4">
    <source>
        <dbReference type="Proteomes" id="UP000546200"/>
    </source>
</evidence>
<feature type="transmembrane region" description="Helical" evidence="1">
    <location>
        <begin position="266"/>
        <end position="286"/>
    </location>
</feature>
<feature type="transmembrane region" description="Helical" evidence="1">
    <location>
        <begin position="28"/>
        <end position="50"/>
    </location>
</feature>
<accession>A0A7W9ESY0</accession>
<evidence type="ECO:0000313" key="3">
    <source>
        <dbReference type="EMBL" id="MBB5713599.1"/>
    </source>
</evidence>
<dbReference type="PANTHER" id="PTHR22911">
    <property type="entry name" value="ACYL-MALONYL CONDENSING ENZYME-RELATED"/>
    <property type="match status" value="1"/>
</dbReference>
<keyword evidence="4" id="KW-1185">Reference proteome</keyword>
<gene>
    <name evidence="3" type="ORF">FHS94_000418</name>
</gene>
<proteinExistence type="predicted"/>
<dbReference type="EMBL" id="JACIJK010000001">
    <property type="protein sequence ID" value="MBB5713599.1"/>
    <property type="molecule type" value="Genomic_DNA"/>
</dbReference>
<dbReference type="Pfam" id="PF00892">
    <property type="entry name" value="EamA"/>
    <property type="match status" value="2"/>
</dbReference>
<feature type="transmembrane region" description="Helical" evidence="1">
    <location>
        <begin position="208"/>
        <end position="228"/>
    </location>
</feature>
<feature type="transmembrane region" description="Helical" evidence="1">
    <location>
        <begin position="177"/>
        <end position="196"/>
    </location>
</feature>
<feature type="transmembrane region" description="Helical" evidence="1">
    <location>
        <begin position="93"/>
        <end position="114"/>
    </location>
</feature>
<name>A0A7W9ESY0_9SPHN</name>
<feature type="domain" description="EamA" evidence="2">
    <location>
        <begin position="31"/>
        <end position="165"/>
    </location>
</feature>
<keyword evidence="1" id="KW-0812">Transmembrane</keyword>
<feature type="transmembrane region" description="Helical" evidence="1">
    <location>
        <begin position="153"/>
        <end position="171"/>
    </location>
</feature>
<dbReference type="Proteomes" id="UP000546200">
    <property type="component" value="Unassembled WGS sequence"/>
</dbReference>
<protein>
    <submittedName>
        <fullName evidence="3">Drug/metabolite transporter (DMT)-like permease</fullName>
    </submittedName>
</protein>
<keyword evidence="1" id="KW-0472">Membrane</keyword>
<dbReference type="InterPro" id="IPR037185">
    <property type="entry name" value="EmrE-like"/>
</dbReference>
<evidence type="ECO:0000259" key="2">
    <source>
        <dbReference type="Pfam" id="PF00892"/>
    </source>
</evidence>
<feature type="transmembrane region" description="Helical" evidence="1">
    <location>
        <begin position="62"/>
        <end position="81"/>
    </location>
</feature>
<evidence type="ECO:0000256" key="1">
    <source>
        <dbReference type="SAM" id="Phobius"/>
    </source>
</evidence>
<dbReference type="PANTHER" id="PTHR22911:SF76">
    <property type="entry name" value="EAMA DOMAIN-CONTAINING PROTEIN"/>
    <property type="match status" value="1"/>
</dbReference>
<dbReference type="GO" id="GO:0016020">
    <property type="term" value="C:membrane"/>
    <property type="evidence" value="ECO:0007669"/>
    <property type="project" value="InterPro"/>
</dbReference>
<dbReference type="InterPro" id="IPR000620">
    <property type="entry name" value="EamA_dom"/>
</dbReference>
<feature type="domain" description="EamA" evidence="2">
    <location>
        <begin position="178"/>
        <end position="308"/>
    </location>
</feature>
<feature type="transmembrane region" description="Helical" evidence="1">
    <location>
        <begin position="240"/>
        <end position="259"/>
    </location>
</feature>
<comment type="caution">
    <text evidence="3">The sequence shown here is derived from an EMBL/GenBank/DDBJ whole genome shotgun (WGS) entry which is preliminary data.</text>
</comment>
<dbReference type="SUPFAM" id="SSF103481">
    <property type="entry name" value="Multidrug resistance efflux transporter EmrE"/>
    <property type="match status" value="2"/>
</dbReference>